<sequence>MDFGAMGNEMQKWHGLPRHGGMLKCHDFHSDAAPTSKCHSTLPSDEIEKLPAKEGRRTVPAHYGKVSCSNHSIQYLNF</sequence>
<dbReference type="Gramene" id="TVU49877">
    <property type="protein sequence ID" value="TVU49877"/>
    <property type="gene ID" value="EJB05_01216"/>
</dbReference>
<feature type="non-terminal residue" evidence="1">
    <location>
        <position position="78"/>
    </location>
</feature>
<evidence type="ECO:0000313" key="2">
    <source>
        <dbReference type="Proteomes" id="UP000324897"/>
    </source>
</evidence>
<dbReference type="AlphaFoldDB" id="A0A5J9WPN8"/>
<dbReference type="Proteomes" id="UP000324897">
    <property type="component" value="Chromosome 6"/>
</dbReference>
<name>A0A5J9WPN8_9POAL</name>
<evidence type="ECO:0000313" key="1">
    <source>
        <dbReference type="EMBL" id="TVU49877.1"/>
    </source>
</evidence>
<proteinExistence type="predicted"/>
<dbReference type="EMBL" id="RWGY01000002">
    <property type="protein sequence ID" value="TVU49877.1"/>
    <property type="molecule type" value="Genomic_DNA"/>
</dbReference>
<protein>
    <submittedName>
        <fullName evidence="1">Uncharacterized protein</fullName>
    </submittedName>
</protein>
<reference evidence="1 2" key="1">
    <citation type="journal article" date="2019" name="Sci. Rep.">
        <title>A high-quality genome of Eragrostis curvula grass provides insights into Poaceae evolution and supports new strategies to enhance forage quality.</title>
        <authorList>
            <person name="Carballo J."/>
            <person name="Santos B.A.C.M."/>
            <person name="Zappacosta D."/>
            <person name="Garbus I."/>
            <person name="Selva J.P."/>
            <person name="Gallo C.A."/>
            <person name="Diaz A."/>
            <person name="Albertini E."/>
            <person name="Caccamo M."/>
            <person name="Echenique V."/>
        </authorList>
    </citation>
    <scope>NUCLEOTIDE SEQUENCE [LARGE SCALE GENOMIC DNA]</scope>
    <source>
        <strain evidence="2">cv. Victoria</strain>
        <tissue evidence="1">Leaf</tissue>
    </source>
</reference>
<accession>A0A5J9WPN8</accession>
<gene>
    <name evidence="1" type="ORF">EJB05_01216</name>
</gene>
<comment type="caution">
    <text evidence="1">The sequence shown here is derived from an EMBL/GenBank/DDBJ whole genome shotgun (WGS) entry which is preliminary data.</text>
</comment>
<organism evidence="1 2">
    <name type="scientific">Eragrostis curvula</name>
    <name type="common">weeping love grass</name>
    <dbReference type="NCBI Taxonomy" id="38414"/>
    <lineage>
        <taxon>Eukaryota</taxon>
        <taxon>Viridiplantae</taxon>
        <taxon>Streptophyta</taxon>
        <taxon>Embryophyta</taxon>
        <taxon>Tracheophyta</taxon>
        <taxon>Spermatophyta</taxon>
        <taxon>Magnoliopsida</taxon>
        <taxon>Liliopsida</taxon>
        <taxon>Poales</taxon>
        <taxon>Poaceae</taxon>
        <taxon>PACMAD clade</taxon>
        <taxon>Chloridoideae</taxon>
        <taxon>Eragrostideae</taxon>
        <taxon>Eragrostidinae</taxon>
        <taxon>Eragrostis</taxon>
    </lineage>
</organism>
<keyword evidence="2" id="KW-1185">Reference proteome</keyword>